<dbReference type="Proteomes" id="UP001056778">
    <property type="component" value="Chromosome 5"/>
</dbReference>
<dbReference type="EMBL" id="CM043019">
    <property type="protein sequence ID" value="KAI4461788.1"/>
    <property type="molecule type" value="Genomic_DNA"/>
</dbReference>
<accession>A0ACB9T4Q5</accession>
<proteinExistence type="predicted"/>
<organism evidence="1 2">
    <name type="scientific">Holotrichia oblita</name>
    <name type="common">Chafer beetle</name>
    <dbReference type="NCBI Taxonomy" id="644536"/>
    <lineage>
        <taxon>Eukaryota</taxon>
        <taxon>Metazoa</taxon>
        <taxon>Ecdysozoa</taxon>
        <taxon>Arthropoda</taxon>
        <taxon>Hexapoda</taxon>
        <taxon>Insecta</taxon>
        <taxon>Pterygota</taxon>
        <taxon>Neoptera</taxon>
        <taxon>Endopterygota</taxon>
        <taxon>Coleoptera</taxon>
        <taxon>Polyphaga</taxon>
        <taxon>Scarabaeiformia</taxon>
        <taxon>Scarabaeidae</taxon>
        <taxon>Melolonthinae</taxon>
        <taxon>Holotrichia</taxon>
    </lineage>
</organism>
<protein>
    <submittedName>
        <fullName evidence="1">Serine protease family s10 serine carboxypeptidase</fullName>
    </submittedName>
</protein>
<name>A0ACB9T4Q5_HOLOL</name>
<sequence>MKVVVILFVAFNAAHCFINPYRTIRQQPVTDDPGPALYLTPLIEQGKIKEARNAAQVNFAGFKNVTSYSGYLTVDKRFDSNMFFWFFPSFSNFETDPVVLWLQGGPGASSLIGLFAENGPFKPAKRGVNLRKYNWVYGHSVIYIDNPVGAGYSFTNGGYVKNETAVGINLYNALLQFFQLFPELQKNDFFVTGESYAGKYVPAISFTIHENNELAKQKINLKGLAIGNGLCDPVNQLKYSYYLYQLGLIDINDQKMLYDIEMKGIDFIKNQKWLEAFEVFNNLINGDLNHTSLFKNLTGFDNYFNYLVSHDSDNLIDRMGKYIQSTEVRRAIHVGNNTFNGEASIVEVNLALDIMQSVAPWITQLLSHYRVLIYNGQLDIIVAYPLTLGFLQNLKFSASDEYKTAERHIWKVGDDIAGYAKSAGNLTEILVRNAGHMVPGDQPVWAYDLITRFTRNKPYY</sequence>
<gene>
    <name evidence="1" type="ORF">MML48_5g00010934</name>
</gene>
<reference evidence="1" key="1">
    <citation type="submission" date="2022-04" db="EMBL/GenBank/DDBJ databases">
        <title>Chromosome-scale genome assembly of Holotrichia oblita Faldermann.</title>
        <authorList>
            <person name="Rongchong L."/>
        </authorList>
    </citation>
    <scope>NUCLEOTIDE SEQUENCE</scope>
    <source>
        <strain evidence="1">81SQS9</strain>
    </source>
</reference>
<keyword evidence="1" id="KW-0378">Hydrolase</keyword>
<keyword evidence="1" id="KW-0645">Protease</keyword>
<evidence type="ECO:0000313" key="2">
    <source>
        <dbReference type="Proteomes" id="UP001056778"/>
    </source>
</evidence>
<evidence type="ECO:0000313" key="1">
    <source>
        <dbReference type="EMBL" id="KAI4461788.1"/>
    </source>
</evidence>
<keyword evidence="2" id="KW-1185">Reference proteome</keyword>
<keyword evidence="1" id="KW-0121">Carboxypeptidase</keyword>
<comment type="caution">
    <text evidence="1">The sequence shown here is derived from an EMBL/GenBank/DDBJ whole genome shotgun (WGS) entry which is preliminary data.</text>
</comment>